<dbReference type="OMA" id="PYPGINA"/>
<dbReference type="GO" id="GO:0031490">
    <property type="term" value="F:chromatin DNA binding"/>
    <property type="evidence" value="ECO:0007669"/>
    <property type="project" value="TreeGrafter"/>
</dbReference>
<dbReference type="InterPro" id="IPR044852">
    <property type="entry name" value="WBP2-like"/>
</dbReference>
<reference evidence="5" key="1">
    <citation type="submission" date="2012-12" db="EMBL/GenBank/DDBJ databases">
        <authorList>
            <person name="Hellsten U."/>
            <person name="Grimwood J."/>
            <person name="Chapman J.A."/>
            <person name="Shapiro H."/>
            <person name="Aerts A."/>
            <person name="Otillar R.P."/>
            <person name="Terry A.Y."/>
            <person name="Boore J.L."/>
            <person name="Simakov O."/>
            <person name="Marletaz F."/>
            <person name="Cho S.-J."/>
            <person name="Edsinger-Gonzales E."/>
            <person name="Havlak P."/>
            <person name="Kuo D.-H."/>
            <person name="Larsson T."/>
            <person name="Lv J."/>
            <person name="Arendt D."/>
            <person name="Savage R."/>
            <person name="Osoegawa K."/>
            <person name="de Jong P."/>
            <person name="Lindberg D.R."/>
            <person name="Seaver E.C."/>
            <person name="Weisblat D.A."/>
            <person name="Putnam N.H."/>
            <person name="Grigoriev I.V."/>
            <person name="Rokhsar D.S."/>
        </authorList>
    </citation>
    <scope>NUCLEOTIDE SEQUENCE</scope>
    <source>
        <strain evidence="5">I ESC-2004</strain>
    </source>
</reference>
<accession>R7VAM8</accession>
<dbReference type="GO" id="GO:0003713">
    <property type="term" value="F:transcription coactivator activity"/>
    <property type="evidence" value="ECO:0007669"/>
    <property type="project" value="InterPro"/>
</dbReference>
<dbReference type="PANTHER" id="PTHR31606">
    <property type="entry name" value="WW DOMAIN BINDING PROTEIN 2, ISOFORM E"/>
    <property type="match status" value="1"/>
</dbReference>
<feature type="compositionally biased region" description="Pro residues" evidence="1">
    <location>
        <begin position="252"/>
        <end position="263"/>
    </location>
</feature>
<dbReference type="Pfam" id="PF02893">
    <property type="entry name" value="GRAM"/>
    <property type="match status" value="1"/>
</dbReference>
<dbReference type="GO" id="GO:0005634">
    <property type="term" value="C:nucleus"/>
    <property type="evidence" value="ECO:0007669"/>
    <property type="project" value="TreeGrafter"/>
</dbReference>
<dbReference type="Gene3D" id="2.30.29.30">
    <property type="entry name" value="Pleckstrin-homology domain (PH domain)/Phosphotyrosine-binding domain (PTB)"/>
    <property type="match status" value="1"/>
</dbReference>
<dbReference type="AlphaFoldDB" id="R7VAM8"/>
<reference evidence="4" key="3">
    <citation type="submission" date="2015-06" db="UniProtKB">
        <authorList>
            <consortium name="EnsemblMetazoa"/>
        </authorList>
    </citation>
    <scope>IDENTIFICATION</scope>
</reference>
<proteinExistence type="predicted"/>
<dbReference type="OrthoDB" id="1259151at2759"/>
<evidence type="ECO:0000313" key="3">
    <source>
        <dbReference type="EMBL" id="ELU15654.1"/>
    </source>
</evidence>
<reference evidence="3 5" key="2">
    <citation type="journal article" date="2013" name="Nature">
        <title>Insights into bilaterian evolution from three spiralian genomes.</title>
        <authorList>
            <person name="Simakov O."/>
            <person name="Marletaz F."/>
            <person name="Cho S.J."/>
            <person name="Edsinger-Gonzales E."/>
            <person name="Havlak P."/>
            <person name="Hellsten U."/>
            <person name="Kuo D.H."/>
            <person name="Larsson T."/>
            <person name="Lv J."/>
            <person name="Arendt D."/>
            <person name="Savage R."/>
            <person name="Osoegawa K."/>
            <person name="de Jong P."/>
            <person name="Grimwood J."/>
            <person name="Chapman J.A."/>
            <person name="Shapiro H."/>
            <person name="Aerts A."/>
            <person name="Otillar R.P."/>
            <person name="Terry A.Y."/>
            <person name="Boore J.L."/>
            <person name="Grigoriev I.V."/>
            <person name="Lindberg D.R."/>
            <person name="Seaver E.C."/>
            <person name="Weisblat D.A."/>
            <person name="Putnam N.H."/>
            <person name="Rokhsar D.S."/>
        </authorList>
    </citation>
    <scope>NUCLEOTIDE SEQUENCE</scope>
    <source>
        <strain evidence="3 5">I ESC-2004</strain>
    </source>
</reference>
<feature type="region of interest" description="Disordered" evidence="1">
    <location>
        <begin position="250"/>
        <end position="273"/>
    </location>
</feature>
<evidence type="ECO:0000256" key="1">
    <source>
        <dbReference type="SAM" id="MobiDB-lite"/>
    </source>
</evidence>
<evidence type="ECO:0000313" key="5">
    <source>
        <dbReference type="Proteomes" id="UP000014760"/>
    </source>
</evidence>
<evidence type="ECO:0000313" key="4">
    <source>
        <dbReference type="EnsemblMetazoa" id="CapteP167487"/>
    </source>
</evidence>
<dbReference type="EnsemblMetazoa" id="CapteT167487">
    <property type="protein sequence ID" value="CapteP167487"/>
    <property type="gene ID" value="CapteG167487"/>
</dbReference>
<feature type="domain" description="GRAM" evidence="2">
    <location>
        <begin position="42"/>
        <end position="127"/>
    </location>
</feature>
<keyword evidence="5" id="KW-1185">Reference proteome</keyword>
<sequence>MSLNTSHASGGVLIYSGERILIFYDGVEASFDMDGNLPHFKGHKKGRVYLTTHRVIFNNKNLKDTLQSFSFPFFCMKEVELEQPVFGANYIKGKVKAETNGNWEGQGKFKMWFNNGGAIDFGRAMLQAGRLASRNQPPKPPVYAPPTAPYYQAPPPAYAPPQDAMYGFVPYQTFPTAPPNDGVYMYEAPPPYPGIDPFPQPNNGYAAAGQQMNSARGNYPFSLSEAKEAEAAASGGSAYYAPQDPHSVYMPQPYPTASAPPPSYNDAMYKKDQ</sequence>
<dbReference type="Proteomes" id="UP000014760">
    <property type="component" value="Unassembled WGS sequence"/>
</dbReference>
<dbReference type="STRING" id="283909.R7VAM8"/>
<dbReference type="EMBL" id="KB293691">
    <property type="protein sequence ID" value="ELU15654.1"/>
    <property type="molecule type" value="Genomic_DNA"/>
</dbReference>
<name>R7VAM8_CAPTE</name>
<dbReference type="InterPro" id="IPR004182">
    <property type="entry name" value="GRAM"/>
</dbReference>
<dbReference type="InterPro" id="IPR011993">
    <property type="entry name" value="PH-like_dom_sf"/>
</dbReference>
<dbReference type="CDD" id="cd13214">
    <property type="entry name" value="PH-GRAM_WBP2"/>
    <property type="match status" value="1"/>
</dbReference>
<dbReference type="PANTHER" id="PTHR31606:SF1">
    <property type="entry name" value="WW DOMAIN BINDING PROTEIN 2, ISOFORM E"/>
    <property type="match status" value="1"/>
</dbReference>
<dbReference type="SUPFAM" id="SSF50729">
    <property type="entry name" value="PH domain-like"/>
    <property type="match status" value="1"/>
</dbReference>
<protein>
    <recommendedName>
        <fullName evidence="2">GRAM domain-containing protein</fullName>
    </recommendedName>
</protein>
<dbReference type="HOGENOM" id="CLU_057206_1_2_1"/>
<dbReference type="EMBL" id="AMQN01004512">
    <property type="status" value="NOT_ANNOTATED_CDS"/>
    <property type="molecule type" value="Genomic_DNA"/>
</dbReference>
<evidence type="ECO:0000259" key="2">
    <source>
        <dbReference type="Pfam" id="PF02893"/>
    </source>
</evidence>
<organism evidence="3">
    <name type="scientific">Capitella teleta</name>
    <name type="common">Polychaete worm</name>
    <dbReference type="NCBI Taxonomy" id="283909"/>
    <lineage>
        <taxon>Eukaryota</taxon>
        <taxon>Metazoa</taxon>
        <taxon>Spiralia</taxon>
        <taxon>Lophotrochozoa</taxon>
        <taxon>Annelida</taxon>
        <taxon>Polychaeta</taxon>
        <taxon>Sedentaria</taxon>
        <taxon>Scolecida</taxon>
        <taxon>Capitellidae</taxon>
        <taxon>Capitella</taxon>
    </lineage>
</organism>
<gene>
    <name evidence="3" type="ORF">CAPTEDRAFT_167487</name>
</gene>
<dbReference type="FunCoup" id="R7VAM8">
    <property type="interactions" value="1245"/>
</dbReference>